<accession>A0A385IK94</accession>
<keyword evidence="1" id="KW-0812">Transmembrane</keyword>
<evidence type="ECO:0000313" key="2">
    <source>
        <dbReference type="EMBL" id="AXY83316.1"/>
    </source>
</evidence>
<sequence>MKLKVVAVLVAIFLILMYGWLWFG</sequence>
<proteinExistence type="predicted"/>
<reference evidence="2 3" key="1">
    <citation type="submission" date="2018-02" db="EMBL/GenBank/DDBJ databases">
        <title>Genomic characterization of three novel Basilisk-like phages infecting Bacillus anthracis.</title>
        <authorList>
            <person name="Farlow J."/>
            <person name="Bolkvadze D."/>
            <person name="Leshkasheli L."/>
            <person name="Kusradze I."/>
            <person name="Kotorashvili A."/>
            <person name="Kotaria N."/>
            <person name="Balarjishvili N."/>
            <person name="Kvachadze L."/>
            <person name="Nikolich M."/>
            <person name="Kutateladze M."/>
        </authorList>
    </citation>
    <scope>NUCLEOTIDE SEQUENCE [LARGE SCALE GENOMIC DNA]</scope>
</reference>
<evidence type="ECO:0000256" key="1">
    <source>
        <dbReference type="SAM" id="Phobius"/>
    </source>
</evidence>
<feature type="transmembrane region" description="Helical" evidence="1">
    <location>
        <begin position="5"/>
        <end position="23"/>
    </location>
</feature>
<keyword evidence="1" id="KW-1133">Transmembrane helix</keyword>
<gene>
    <name evidence="2" type="ORF">vBBBak10_054</name>
</gene>
<protein>
    <submittedName>
        <fullName evidence="2">Uncharacterized protein</fullName>
    </submittedName>
</protein>
<dbReference type="EMBL" id="MG967618">
    <property type="protein sequence ID" value="AXY83316.1"/>
    <property type="molecule type" value="Genomic_DNA"/>
</dbReference>
<keyword evidence="3" id="KW-1185">Reference proteome</keyword>
<keyword evidence="1" id="KW-0472">Membrane</keyword>
<evidence type="ECO:0000313" key="3">
    <source>
        <dbReference type="Proteomes" id="UP000262714"/>
    </source>
</evidence>
<organism evidence="2 3">
    <name type="scientific">Bacillus phage v_B-Bak10</name>
    <dbReference type="NCBI Taxonomy" id="2094736"/>
    <lineage>
        <taxon>Viruses</taxon>
        <taxon>Duplodnaviria</taxon>
        <taxon>Heunggongvirae</taxon>
        <taxon>Uroviricota</taxon>
        <taxon>Caudoviricetes</taxon>
        <taxon>Sejongvirinae</taxon>
        <taxon>Basiliskvirus</taxon>
        <taxon>Basiliskvirus bak10</taxon>
    </lineage>
</organism>
<name>A0A385IK94_9CAUD</name>
<dbReference type="Proteomes" id="UP000262714">
    <property type="component" value="Segment"/>
</dbReference>